<protein>
    <submittedName>
        <fullName evidence="4">3'-5' exoribonuclease</fullName>
    </submittedName>
</protein>
<proteinExistence type="predicted"/>
<dbReference type="AlphaFoldDB" id="A0A369WXA5"/>
<evidence type="ECO:0000313" key="5">
    <source>
        <dbReference type="Proteomes" id="UP000253769"/>
    </source>
</evidence>
<name>A0A369WXA5_9GAMM</name>
<dbReference type="GO" id="GO:0006259">
    <property type="term" value="P:DNA metabolic process"/>
    <property type="evidence" value="ECO:0007669"/>
    <property type="project" value="UniProtKB-ARBA"/>
</dbReference>
<reference evidence="4 5" key="1">
    <citation type="submission" date="2018-07" db="EMBL/GenBank/DDBJ databases">
        <title>Motiliproteus coralliicola sp. nov., a bacterium isolated from Coral.</title>
        <authorList>
            <person name="Wang G."/>
        </authorList>
    </citation>
    <scope>NUCLEOTIDE SEQUENCE [LARGE SCALE GENOMIC DNA]</scope>
    <source>
        <strain evidence="4 5">C34</strain>
    </source>
</reference>
<dbReference type="InterPro" id="IPR036397">
    <property type="entry name" value="RNaseH_sf"/>
</dbReference>
<dbReference type="RefSeq" id="WP_114694762.1">
    <property type="nucleotide sequence ID" value="NZ_QQOH01000001.1"/>
</dbReference>
<dbReference type="EMBL" id="QQOH01000001">
    <property type="protein sequence ID" value="RDE25166.1"/>
    <property type="molecule type" value="Genomic_DNA"/>
</dbReference>
<keyword evidence="2" id="KW-0378">Hydrolase</keyword>
<evidence type="ECO:0000313" key="4">
    <source>
        <dbReference type="EMBL" id="RDE25166.1"/>
    </source>
</evidence>
<feature type="domain" description="Exonuclease" evidence="3">
    <location>
        <begin position="2"/>
        <end position="186"/>
    </location>
</feature>
<dbReference type="Pfam" id="PF16473">
    <property type="entry name" value="Rv2179c-like"/>
    <property type="match status" value="1"/>
</dbReference>
<evidence type="ECO:0000256" key="1">
    <source>
        <dbReference type="ARBA" id="ARBA00022722"/>
    </source>
</evidence>
<keyword evidence="2" id="KW-0269">Exonuclease</keyword>
<dbReference type="GO" id="GO:0003676">
    <property type="term" value="F:nucleic acid binding"/>
    <property type="evidence" value="ECO:0007669"/>
    <property type="project" value="InterPro"/>
</dbReference>
<evidence type="ECO:0000256" key="2">
    <source>
        <dbReference type="ARBA" id="ARBA00022839"/>
    </source>
</evidence>
<keyword evidence="5" id="KW-1185">Reference proteome</keyword>
<dbReference type="InterPro" id="IPR033390">
    <property type="entry name" value="Rv2179c-like"/>
</dbReference>
<dbReference type="SUPFAM" id="SSF53098">
    <property type="entry name" value="Ribonuclease H-like"/>
    <property type="match status" value="1"/>
</dbReference>
<sequence length="191" mass="21121">MYDVSFDLETLGVADDAVIISIGAVVFNRESGEIIERFYAAIDPECEIELVNASISASTLKWWMTQRAEVLAQAFEEAKNPIEALSELFDMLSKYTIQGYWGNGATFDITKLGQMAKRYSLTAPWDNPTIPHSFTYVRDLRTLMGIATSLGFNKTSVPRVGDHHNALDDAEYQANLVTHATNFISTAANAA</sequence>
<dbReference type="InterPro" id="IPR013520">
    <property type="entry name" value="Ribonucl_H"/>
</dbReference>
<dbReference type="InterPro" id="IPR012337">
    <property type="entry name" value="RNaseH-like_sf"/>
</dbReference>
<dbReference type="Gene3D" id="3.30.420.10">
    <property type="entry name" value="Ribonuclease H-like superfamily/Ribonuclease H"/>
    <property type="match status" value="1"/>
</dbReference>
<comment type="caution">
    <text evidence="4">The sequence shown here is derived from an EMBL/GenBank/DDBJ whole genome shotgun (WGS) entry which is preliminary data.</text>
</comment>
<accession>A0A369WXA5</accession>
<dbReference type="Proteomes" id="UP000253769">
    <property type="component" value="Unassembled WGS sequence"/>
</dbReference>
<dbReference type="OrthoDB" id="256590at2"/>
<gene>
    <name evidence="4" type="ORF">DV711_06310</name>
</gene>
<dbReference type="GO" id="GO:0004527">
    <property type="term" value="F:exonuclease activity"/>
    <property type="evidence" value="ECO:0007669"/>
    <property type="project" value="UniProtKB-KW"/>
</dbReference>
<evidence type="ECO:0000259" key="3">
    <source>
        <dbReference type="SMART" id="SM00479"/>
    </source>
</evidence>
<dbReference type="SMART" id="SM00479">
    <property type="entry name" value="EXOIII"/>
    <property type="match status" value="1"/>
</dbReference>
<organism evidence="4 5">
    <name type="scientific">Motiliproteus coralliicola</name>
    <dbReference type="NCBI Taxonomy" id="2283196"/>
    <lineage>
        <taxon>Bacteria</taxon>
        <taxon>Pseudomonadati</taxon>
        <taxon>Pseudomonadota</taxon>
        <taxon>Gammaproteobacteria</taxon>
        <taxon>Oceanospirillales</taxon>
        <taxon>Oceanospirillaceae</taxon>
        <taxon>Motiliproteus</taxon>
    </lineage>
</organism>
<keyword evidence="1" id="KW-0540">Nuclease</keyword>